<organism evidence="17 18">
    <name type="scientific">Falsiporphyromonas endometrii</name>
    <dbReference type="NCBI Taxonomy" id="1387297"/>
    <lineage>
        <taxon>Bacteria</taxon>
        <taxon>Pseudomonadati</taxon>
        <taxon>Bacteroidota</taxon>
        <taxon>Bacteroidia</taxon>
        <taxon>Bacteroidales</taxon>
        <taxon>Porphyromonadaceae</taxon>
        <taxon>Falsiporphyromonas</taxon>
    </lineage>
</organism>
<dbReference type="SUPFAM" id="SSF55681">
    <property type="entry name" value="Class II aaRS and biotin synthetases"/>
    <property type="match status" value="1"/>
</dbReference>
<evidence type="ECO:0000259" key="16">
    <source>
        <dbReference type="PROSITE" id="PS50862"/>
    </source>
</evidence>
<dbReference type="InterPro" id="IPR042103">
    <property type="entry name" value="SerRS_1_N_sf"/>
</dbReference>
<comment type="caution">
    <text evidence="17">The sequence shown here is derived from an EMBL/GenBank/DDBJ whole genome shotgun (WGS) entry which is preliminary data.</text>
</comment>
<evidence type="ECO:0000256" key="2">
    <source>
        <dbReference type="ARBA" id="ARBA00005045"/>
    </source>
</evidence>
<evidence type="ECO:0000256" key="3">
    <source>
        <dbReference type="ARBA" id="ARBA00010728"/>
    </source>
</evidence>
<feature type="domain" description="Aminoacyl-transfer RNA synthetases class-II family profile" evidence="16">
    <location>
        <begin position="175"/>
        <end position="416"/>
    </location>
</feature>
<comment type="pathway">
    <text evidence="2">Aminoacyl-tRNA biosynthesis; selenocysteinyl-tRNA(Sec) biosynthesis; L-seryl-tRNA(Sec) from L-serine and tRNA(Sec): step 1/1.</text>
</comment>
<evidence type="ECO:0000256" key="7">
    <source>
        <dbReference type="ARBA" id="ARBA00022741"/>
    </source>
</evidence>
<comment type="catalytic activity">
    <reaction evidence="12">
        <text>tRNA(Sec) + L-serine + ATP = L-seryl-tRNA(Sec) + AMP + diphosphate + H(+)</text>
        <dbReference type="Rhea" id="RHEA:42580"/>
        <dbReference type="Rhea" id="RHEA-COMP:9742"/>
        <dbReference type="Rhea" id="RHEA-COMP:10128"/>
        <dbReference type="ChEBI" id="CHEBI:15378"/>
        <dbReference type="ChEBI" id="CHEBI:30616"/>
        <dbReference type="ChEBI" id="CHEBI:33019"/>
        <dbReference type="ChEBI" id="CHEBI:33384"/>
        <dbReference type="ChEBI" id="CHEBI:78442"/>
        <dbReference type="ChEBI" id="CHEBI:78533"/>
        <dbReference type="ChEBI" id="CHEBI:456215"/>
        <dbReference type="EC" id="6.1.1.11"/>
    </reaction>
</comment>
<dbReference type="CDD" id="cd00770">
    <property type="entry name" value="SerRS_core"/>
    <property type="match status" value="1"/>
</dbReference>
<keyword evidence="10" id="KW-0030">Aminoacyl-tRNA synthetase</keyword>
<comment type="subcellular location">
    <subcellularLocation>
        <location evidence="1">Cytoplasm</location>
    </subcellularLocation>
</comment>
<dbReference type="Pfam" id="PF02403">
    <property type="entry name" value="Seryl_tRNA_N"/>
    <property type="match status" value="1"/>
</dbReference>
<dbReference type="InterPro" id="IPR015866">
    <property type="entry name" value="Ser-tRNA-synth_1_N"/>
</dbReference>
<evidence type="ECO:0000256" key="12">
    <source>
        <dbReference type="ARBA" id="ARBA00047929"/>
    </source>
</evidence>
<name>A0ABV9K8N2_9PORP</name>
<evidence type="ECO:0000256" key="5">
    <source>
        <dbReference type="ARBA" id="ARBA00022490"/>
    </source>
</evidence>
<evidence type="ECO:0000256" key="13">
    <source>
        <dbReference type="ARBA" id="ARBA00048823"/>
    </source>
</evidence>
<accession>A0ABV9K8N2</accession>
<comment type="catalytic activity">
    <reaction evidence="13">
        <text>tRNA(Ser) + L-serine + ATP = L-seryl-tRNA(Ser) + AMP + diphosphate + H(+)</text>
        <dbReference type="Rhea" id="RHEA:12292"/>
        <dbReference type="Rhea" id="RHEA-COMP:9669"/>
        <dbReference type="Rhea" id="RHEA-COMP:9703"/>
        <dbReference type="ChEBI" id="CHEBI:15378"/>
        <dbReference type="ChEBI" id="CHEBI:30616"/>
        <dbReference type="ChEBI" id="CHEBI:33019"/>
        <dbReference type="ChEBI" id="CHEBI:33384"/>
        <dbReference type="ChEBI" id="CHEBI:78442"/>
        <dbReference type="ChEBI" id="CHEBI:78533"/>
        <dbReference type="ChEBI" id="CHEBI:456215"/>
        <dbReference type="EC" id="6.1.1.11"/>
    </reaction>
</comment>
<protein>
    <recommendedName>
        <fullName evidence="11 14">Serine--tRNA ligase</fullName>
        <ecNumber evidence="4 14">6.1.1.11</ecNumber>
    </recommendedName>
</protein>
<dbReference type="InterPro" id="IPR006195">
    <property type="entry name" value="aa-tRNA-synth_II"/>
</dbReference>
<gene>
    <name evidence="17" type="primary">serS</name>
    <name evidence="17" type="ORF">ACFO3G_05180</name>
</gene>
<dbReference type="GO" id="GO:0004828">
    <property type="term" value="F:serine-tRNA ligase activity"/>
    <property type="evidence" value="ECO:0007669"/>
    <property type="project" value="UniProtKB-EC"/>
</dbReference>
<dbReference type="NCBIfam" id="TIGR00414">
    <property type="entry name" value="serS"/>
    <property type="match status" value="1"/>
</dbReference>
<evidence type="ECO:0000256" key="15">
    <source>
        <dbReference type="SAM" id="Coils"/>
    </source>
</evidence>
<sequence length="424" mass="47796">MLTLKQIKDNPEDIVRRLAVKKFDGKDAIDQVLAVDETRRKAQQQVDALNATLKSASSKIGMLMKNGKRDEAEAAKLEVQKLKEEIKTFDDEQKKAESDLRELLLSIPNIPCDIVPEGNGAEDNLCVKTGGKMPEISKQALPHWELCKKYDIIDFELGVKISGAGFPVYKGKGARLQRALVNFFLDNARAAGFMEVQPPLVVNEDSGYGTGQLPDKEGQMYHVTEDDLYLIPTAEVPVTNIYRDVILDEKDLPVKNTAYSACFRREAGSYGKDVRGLNRLHQFDKVEIVCIDKPENSYDRLDEMVAYVQTLVEKLELPWRILRLCGGDLSFTSAITYDFEVYSAAQERWLEVSSVSNFESYQANRLMCRYRNEETKKTELCHTLNGSALALPRIVAAILENNQTPEGIRIPKALQPYTGFDMID</sequence>
<evidence type="ECO:0000313" key="17">
    <source>
        <dbReference type="EMBL" id="MFC4665991.1"/>
    </source>
</evidence>
<dbReference type="Gene3D" id="3.30.930.10">
    <property type="entry name" value="Bira Bifunctional Protein, Domain 2"/>
    <property type="match status" value="1"/>
</dbReference>
<dbReference type="Gene3D" id="1.10.287.40">
    <property type="entry name" value="Serine-tRNA synthetase, tRNA binding domain"/>
    <property type="match status" value="1"/>
</dbReference>
<dbReference type="Pfam" id="PF00587">
    <property type="entry name" value="tRNA-synt_2b"/>
    <property type="match status" value="1"/>
</dbReference>
<reference evidence="18" key="1">
    <citation type="journal article" date="2019" name="Int. J. Syst. Evol. Microbiol.">
        <title>The Global Catalogue of Microorganisms (GCM) 10K type strain sequencing project: providing services to taxonomists for standard genome sequencing and annotation.</title>
        <authorList>
            <consortium name="The Broad Institute Genomics Platform"/>
            <consortium name="The Broad Institute Genome Sequencing Center for Infectious Disease"/>
            <person name="Wu L."/>
            <person name="Ma J."/>
        </authorList>
    </citation>
    <scope>NUCLEOTIDE SEQUENCE [LARGE SCALE GENOMIC DNA]</scope>
    <source>
        <strain evidence="18">CGMCC 4.7357</strain>
    </source>
</reference>
<dbReference type="EC" id="6.1.1.11" evidence="4 14"/>
<dbReference type="PANTHER" id="PTHR43697">
    <property type="entry name" value="SERYL-TRNA SYNTHETASE"/>
    <property type="match status" value="1"/>
</dbReference>
<dbReference type="InterPro" id="IPR033729">
    <property type="entry name" value="SerRS_core"/>
</dbReference>
<feature type="coiled-coil region" evidence="15">
    <location>
        <begin position="39"/>
        <end position="99"/>
    </location>
</feature>
<evidence type="ECO:0000313" key="18">
    <source>
        <dbReference type="Proteomes" id="UP001596020"/>
    </source>
</evidence>
<evidence type="ECO:0000256" key="9">
    <source>
        <dbReference type="ARBA" id="ARBA00022917"/>
    </source>
</evidence>
<dbReference type="Proteomes" id="UP001596020">
    <property type="component" value="Unassembled WGS sequence"/>
</dbReference>
<dbReference type="RefSeq" id="WP_380078620.1">
    <property type="nucleotide sequence ID" value="NZ_JBHSGO010000163.1"/>
</dbReference>
<evidence type="ECO:0000256" key="6">
    <source>
        <dbReference type="ARBA" id="ARBA00022598"/>
    </source>
</evidence>
<evidence type="ECO:0000256" key="4">
    <source>
        <dbReference type="ARBA" id="ARBA00012840"/>
    </source>
</evidence>
<dbReference type="InterPro" id="IPR010978">
    <property type="entry name" value="tRNA-bd_arm"/>
</dbReference>
<evidence type="ECO:0000256" key="10">
    <source>
        <dbReference type="ARBA" id="ARBA00023146"/>
    </source>
</evidence>
<keyword evidence="5" id="KW-0963">Cytoplasm</keyword>
<proteinExistence type="inferred from homology"/>
<dbReference type="PIRSF" id="PIRSF001529">
    <property type="entry name" value="Ser-tRNA-synth_IIa"/>
    <property type="match status" value="1"/>
</dbReference>
<evidence type="ECO:0000256" key="8">
    <source>
        <dbReference type="ARBA" id="ARBA00022840"/>
    </source>
</evidence>
<dbReference type="PROSITE" id="PS50862">
    <property type="entry name" value="AA_TRNA_LIGASE_II"/>
    <property type="match status" value="1"/>
</dbReference>
<evidence type="ECO:0000256" key="1">
    <source>
        <dbReference type="ARBA" id="ARBA00004496"/>
    </source>
</evidence>
<dbReference type="PANTHER" id="PTHR43697:SF1">
    <property type="entry name" value="SERINE--TRNA LIGASE"/>
    <property type="match status" value="1"/>
</dbReference>
<keyword evidence="18" id="KW-1185">Reference proteome</keyword>
<dbReference type="EMBL" id="JBHSGO010000163">
    <property type="protein sequence ID" value="MFC4665991.1"/>
    <property type="molecule type" value="Genomic_DNA"/>
</dbReference>
<keyword evidence="15" id="KW-0175">Coiled coil</keyword>
<keyword evidence="8" id="KW-0067">ATP-binding</keyword>
<keyword evidence="9" id="KW-0648">Protein biosynthesis</keyword>
<dbReference type="InterPro" id="IPR002317">
    <property type="entry name" value="Ser-tRNA-ligase_type_1"/>
</dbReference>
<dbReference type="InterPro" id="IPR002314">
    <property type="entry name" value="aa-tRNA-synt_IIb"/>
</dbReference>
<evidence type="ECO:0000256" key="14">
    <source>
        <dbReference type="NCBIfam" id="TIGR00414"/>
    </source>
</evidence>
<keyword evidence="6 17" id="KW-0436">Ligase</keyword>
<dbReference type="PRINTS" id="PR00981">
    <property type="entry name" value="TRNASYNTHSER"/>
</dbReference>
<dbReference type="InterPro" id="IPR045864">
    <property type="entry name" value="aa-tRNA-synth_II/BPL/LPL"/>
</dbReference>
<dbReference type="SUPFAM" id="SSF46589">
    <property type="entry name" value="tRNA-binding arm"/>
    <property type="match status" value="1"/>
</dbReference>
<comment type="similarity">
    <text evidence="3">Belongs to the class-II aminoacyl-tRNA synthetase family. Type-1 seryl-tRNA synthetase subfamily.</text>
</comment>
<keyword evidence="7" id="KW-0547">Nucleotide-binding</keyword>
<evidence type="ECO:0000256" key="11">
    <source>
        <dbReference type="ARBA" id="ARBA00039158"/>
    </source>
</evidence>